<dbReference type="Proteomes" id="UP000488936">
    <property type="component" value="Unassembled WGS sequence"/>
</dbReference>
<gene>
    <name evidence="1" type="ORF">GJV77_12600</name>
</gene>
<name>A0A7K1GPM7_9FLAO</name>
<organism evidence="1 2">
    <name type="scientific">Myroides pelagicus</name>
    <dbReference type="NCBI Taxonomy" id="270914"/>
    <lineage>
        <taxon>Bacteria</taxon>
        <taxon>Pseudomonadati</taxon>
        <taxon>Bacteroidota</taxon>
        <taxon>Flavobacteriia</taxon>
        <taxon>Flavobacteriales</taxon>
        <taxon>Flavobacteriaceae</taxon>
        <taxon>Myroides</taxon>
    </lineage>
</organism>
<reference evidence="1 2" key="1">
    <citation type="journal article" date="2006" name="Int. J. Syst. Evol. Microbiol.">
        <title>Myroides pelagicus sp. nov., isolated from seawater in Thailand.</title>
        <authorList>
            <person name="Yoon J."/>
            <person name="Maneerat S."/>
            <person name="Kawai F."/>
            <person name="Yokota A."/>
        </authorList>
    </citation>
    <scope>NUCLEOTIDE SEQUENCE [LARGE SCALE GENOMIC DNA]</scope>
    <source>
        <strain evidence="1 2">SM1T</strain>
    </source>
</reference>
<proteinExistence type="predicted"/>
<evidence type="ECO:0000313" key="2">
    <source>
        <dbReference type="Proteomes" id="UP000488936"/>
    </source>
</evidence>
<protein>
    <submittedName>
        <fullName evidence="1">Uncharacterized protein</fullName>
    </submittedName>
</protein>
<sequence length="74" mass="8693">MNMQIDLHPNYRICSMSPVEVTVELSTWTRDEMISWLCWCHPEGTYFDKEALLAYGHVLWRNEAAELILHKIGV</sequence>
<dbReference type="AlphaFoldDB" id="A0A7K1GPM7"/>
<dbReference type="EMBL" id="WMJY01000037">
    <property type="protein sequence ID" value="MTH30728.1"/>
    <property type="molecule type" value="Genomic_DNA"/>
</dbReference>
<dbReference type="OrthoDB" id="5783711at2"/>
<keyword evidence="2" id="KW-1185">Reference proteome</keyword>
<comment type="caution">
    <text evidence="1">The sequence shown here is derived from an EMBL/GenBank/DDBJ whole genome shotgun (WGS) entry which is preliminary data.</text>
</comment>
<evidence type="ECO:0000313" key="1">
    <source>
        <dbReference type="EMBL" id="MTH30728.1"/>
    </source>
</evidence>
<accession>A0A7K1GPM7</accession>
<dbReference type="RefSeq" id="WP_155036704.1">
    <property type="nucleotide sequence ID" value="NZ_JAYMMG010000025.1"/>
</dbReference>